<evidence type="ECO:0000313" key="1">
    <source>
        <dbReference type="EMBL" id="NMR75586.1"/>
    </source>
</evidence>
<evidence type="ECO:0000313" key="2">
    <source>
        <dbReference type="Proteomes" id="UP000565155"/>
    </source>
</evidence>
<dbReference type="AlphaFoldDB" id="A0A7Y0MZ41"/>
<dbReference type="Proteomes" id="UP000565155">
    <property type="component" value="Unassembled WGS sequence"/>
</dbReference>
<organism evidence="1 2">
    <name type="scientific">Vibrio alginolyticus</name>
    <dbReference type="NCBI Taxonomy" id="663"/>
    <lineage>
        <taxon>Bacteria</taxon>
        <taxon>Pseudomonadati</taxon>
        <taxon>Pseudomonadota</taxon>
        <taxon>Gammaproteobacteria</taxon>
        <taxon>Vibrionales</taxon>
        <taxon>Vibrionaceae</taxon>
        <taxon>Vibrio</taxon>
    </lineage>
</organism>
<name>A0A7Y0MZ41_VIBAL</name>
<proteinExistence type="predicted"/>
<comment type="caution">
    <text evidence="1">The sequence shown here is derived from an EMBL/GenBank/DDBJ whole genome shotgun (WGS) entry which is preliminary data.</text>
</comment>
<dbReference type="RefSeq" id="WP_169628945.1">
    <property type="nucleotide sequence ID" value="NZ_JABCMA010000025.1"/>
</dbReference>
<gene>
    <name evidence="1" type="ORF">HKB35_18380</name>
</gene>
<reference evidence="1 2" key="1">
    <citation type="submission" date="2020-04" db="EMBL/GenBank/DDBJ databases">
        <title>Whole-genome sequencing of Vibrio spp. from China reveals different genetic environments of blaCTX-M-14 among diverse lineages.</title>
        <authorList>
            <person name="Zheng Z."/>
            <person name="Ye L."/>
            <person name="Chen S."/>
        </authorList>
    </citation>
    <scope>NUCLEOTIDE SEQUENCE [LARGE SCALE GENOMIC DNA]</scope>
    <source>
        <strain evidence="1 2">Vb1636</strain>
    </source>
</reference>
<sequence>MATQNKLTRINRLVSDLTAQDVGALPVGARAADASKLEGKTKAQVVSEARANLVPTSRTINNKPLTGDVTLTHSDVGAAPASHTHDYIPNNKKGVAEGVATLDSTGKIPQGQLPAIAIKETFPVKSEAEMLALTAQEGDMAIRSDLRKSFVLMRQPASTLANWQELLTPTDAVSSVNGQRGNVVLEATDVGAEPAFSKNTAFNKNFGNAAGTVMEGNDSRVVNAVPKTRTINGHALSQNIELTAEDVGALGAGETAANAAKLENSTKAQIISEARSGLAASGASYTKAESDGKYATKSSVAATIKDAIRTVDITLEAASTTVTLPAGTISAVLVLSVCGVMQNAGVWSLSGNTITFGEQLQAGDIVTVIGFK</sequence>
<accession>A0A7Y0MZ41</accession>
<protein>
    <submittedName>
        <fullName evidence="1">Uncharacterized protein</fullName>
    </submittedName>
</protein>
<dbReference type="EMBL" id="JABCMA010000025">
    <property type="protein sequence ID" value="NMR75586.1"/>
    <property type="molecule type" value="Genomic_DNA"/>
</dbReference>